<feature type="modified residue" description="4-aspartylphosphate" evidence="2">
    <location>
        <position position="61"/>
    </location>
</feature>
<dbReference type="EMBL" id="QHBU01000079">
    <property type="protein sequence ID" value="PZR82223.1"/>
    <property type="molecule type" value="Genomic_DNA"/>
</dbReference>
<evidence type="ECO:0000256" key="1">
    <source>
        <dbReference type="ARBA" id="ARBA00023125"/>
    </source>
</evidence>
<dbReference type="AlphaFoldDB" id="A0A2W5ZAA3"/>
<evidence type="ECO:0000256" key="2">
    <source>
        <dbReference type="PROSITE-ProRule" id="PRU00169"/>
    </source>
</evidence>
<dbReference type="GO" id="GO:0000160">
    <property type="term" value="P:phosphorelay signal transduction system"/>
    <property type="evidence" value="ECO:0007669"/>
    <property type="project" value="InterPro"/>
</dbReference>
<evidence type="ECO:0000313" key="5">
    <source>
        <dbReference type="Proteomes" id="UP000248724"/>
    </source>
</evidence>
<organism evidence="4 5">
    <name type="scientific">Candidatus Aeolococcus gillhamiae</name>
    <dbReference type="NCBI Taxonomy" id="3127015"/>
    <lineage>
        <taxon>Bacteria</taxon>
        <taxon>Bacillati</taxon>
        <taxon>Candidatus Dormiibacterota</taxon>
        <taxon>Candidatus Dormibacteria</taxon>
        <taxon>Candidatus Aeolococcales</taxon>
        <taxon>Candidatus Aeolococcaceae</taxon>
        <taxon>Candidatus Aeolococcus</taxon>
    </lineage>
</organism>
<dbReference type="PROSITE" id="PS50110">
    <property type="entry name" value="RESPONSE_REGULATORY"/>
    <property type="match status" value="1"/>
</dbReference>
<dbReference type="Pfam" id="PF00072">
    <property type="entry name" value="Response_reg"/>
    <property type="match status" value="1"/>
</dbReference>
<dbReference type="InterPro" id="IPR039420">
    <property type="entry name" value="WalR-like"/>
</dbReference>
<dbReference type="CDD" id="cd17535">
    <property type="entry name" value="REC_NarL-like"/>
    <property type="match status" value="1"/>
</dbReference>
<dbReference type="InterPro" id="IPR001789">
    <property type="entry name" value="Sig_transdc_resp-reg_receiver"/>
</dbReference>
<dbReference type="Proteomes" id="UP000248724">
    <property type="component" value="Unassembled WGS sequence"/>
</dbReference>
<reference evidence="4 5" key="1">
    <citation type="journal article" date="2017" name="Nature">
        <title>Atmospheric trace gases support primary production in Antarctic desert surface soil.</title>
        <authorList>
            <person name="Ji M."/>
            <person name="Greening C."/>
            <person name="Vanwonterghem I."/>
            <person name="Carere C.R."/>
            <person name="Bay S.K."/>
            <person name="Steen J.A."/>
            <person name="Montgomery K."/>
            <person name="Lines T."/>
            <person name="Beardall J."/>
            <person name="van Dorst J."/>
            <person name="Snape I."/>
            <person name="Stott M.B."/>
            <person name="Hugenholtz P."/>
            <person name="Ferrari B.C."/>
        </authorList>
    </citation>
    <scope>NUCLEOTIDE SEQUENCE [LARGE SCALE GENOMIC DNA]</scope>
    <source>
        <strain evidence="4">RRmetagenome_bin12</strain>
    </source>
</reference>
<evidence type="ECO:0000259" key="3">
    <source>
        <dbReference type="PROSITE" id="PS50110"/>
    </source>
</evidence>
<dbReference type="InterPro" id="IPR011006">
    <property type="entry name" value="CheY-like_superfamily"/>
</dbReference>
<evidence type="ECO:0000313" key="4">
    <source>
        <dbReference type="EMBL" id="PZR82223.1"/>
    </source>
</evidence>
<dbReference type="PANTHER" id="PTHR43214">
    <property type="entry name" value="TWO-COMPONENT RESPONSE REGULATOR"/>
    <property type="match status" value="1"/>
</dbReference>
<keyword evidence="2" id="KW-0597">Phosphoprotein</keyword>
<accession>A0A2W5ZAA3</accession>
<dbReference type="Gene3D" id="3.40.50.2300">
    <property type="match status" value="1"/>
</dbReference>
<sequence length="135" mass="14138">MLQARGPMIRVLIADDHPLMRKGLADILNGVEGIEVVGSAEDGAAAVALAYAVKPDIVLMDISMPGMDGIEATEKLVEMDSHARVVMLTSYSEREKITQALAAGAVSYLTKDAPPEAVIRAIRSAAAAGEAHPSD</sequence>
<dbReference type="SMART" id="SM00448">
    <property type="entry name" value="REC"/>
    <property type="match status" value="1"/>
</dbReference>
<comment type="caution">
    <text evidence="4">The sequence shown here is derived from an EMBL/GenBank/DDBJ whole genome shotgun (WGS) entry which is preliminary data.</text>
</comment>
<dbReference type="SUPFAM" id="SSF52172">
    <property type="entry name" value="CheY-like"/>
    <property type="match status" value="1"/>
</dbReference>
<dbReference type="InterPro" id="IPR058245">
    <property type="entry name" value="NreC/VraR/RcsB-like_REC"/>
</dbReference>
<protein>
    <recommendedName>
        <fullName evidence="3">Response regulatory domain-containing protein</fullName>
    </recommendedName>
</protein>
<gene>
    <name evidence="4" type="ORF">DLM65_04430</name>
</gene>
<feature type="domain" description="Response regulatory" evidence="3">
    <location>
        <begin position="10"/>
        <end position="126"/>
    </location>
</feature>
<keyword evidence="1" id="KW-0238">DNA-binding</keyword>
<proteinExistence type="predicted"/>
<dbReference type="GO" id="GO:0003677">
    <property type="term" value="F:DNA binding"/>
    <property type="evidence" value="ECO:0007669"/>
    <property type="project" value="UniProtKB-KW"/>
</dbReference>
<name>A0A2W5ZAA3_9BACT</name>